<dbReference type="Pfam" id="PF13426">
    <property type="entry name" value="PAS_9"/>
    <property type="match status" value="1"/>
</dbReference>
<evidence type="ECO:0000259" key="10">
    <source>
        <dbReference type="PROSITE" id="PS50112"/>
    </source>
</evidence>
<dbReference type="PANTHER" id="PTHR43065:SF10">
    <property type="entry name" value="PEROXIDE STRESS-ACTIVATED HISTIDINE KINASE MAK3"/>
    <property type="match status" value="1"/>
</dbReference>
<proteinExistence type="predicted"/>
<keyword evidence="3" id="KW-0597">Phosphoprotein</keyword>
<dbReference type="SUPFAM" id="SSF55874">
    <property type="entry name" value="ATPase domain of HSP90 chaperone/DNA topoisomerase II/histidine kinase"/>
    <property type="match status" value="1"/>
</dbReference>
<gene>
    <name evidence="11" type="ORF">ENJ89_06505</name>
</gene>
<evidence type="ECO:0000256" key="7">
    <source>
        <dbReference type="ARBA" id="ARBA00022840"/>
    </source>
</evidence>
<evidence type="ECO:0000259" key="9">
    <source>
        <dbReference type="PROSITE" id="PS50109"/>
    </source>
</evidence>
<evidence type="ECO:0000256" key="6">
    <source>
        <dbReference type="ARBA" id="ARBA00022777"/>
    </source>
</evidence>
<dbReference type="CDD" id="cd00082">
    <property type="entry name" value="HisKA"/>
    <property type="match status" value="1"/>
</dbReference>
<dbReference type="NCBIfam" id="TIGR00229">
    <property type="entry name" value="sensory_box"/>
    <property type="match status" value="1"/>
</dbReference>
<evidence type="ECO:0000256" key="5">
    <source>
        <dbReference type="ARBA" id="ARBA00022741"/>
    </source>
</evidence>
<dbReference type="InterPro" id="IPR036890">
    <property type="entry name" value="HATPase_C_sf"/>
</dbReference>
<dbReference type="InterPro" id="IPR004358">
    <property type="entry name" value="Sig_transdc_His_kin-like_C"/>
</dbReference>
<dbReference type="SUPFAM" id="SSF47384">
    <property type="entry name" value="Homodimeric domain of signal transducing histidine kinase"/>
    <property type="match status" value="1"/>
</dbReference>
<dbReference type="InterPro" id="IPR003594">
    <property type="entry name" value="HATPase_dom"/>
</dbReference>
<dbReference type="Pfam" id="PF00512">
    <property type="entry name" value="HisKA"/>
    <property type="match status" value="1"/>
</dbReference>
<dbReference type="Proteomes" id="UP000886124">
    <property type="component" value="Unassembled WGS sequence"/>
</dbReference>
<dbReference type="SMART" id="SM00388">
    <property type="entry name" value="HisKA"/>
    <property type="match status" value="1"/>
</dbReference>
<sequence length="413" mass="47219">MSKRLENKKIAAVTLKEFYSALEGKKKSAPTIDQTDYKSKYQLLLKRFHELEKVFDFHRGIIQQISSGIITTDMNGNITFMNRTALDIFEFDYLEIQEQSILTLFADPKEGQKILDRIVKEGHHYESKEVYLTNRKNELIPVGFSTSYILNQENKEPEGIIFIFRDIKALNNLRRQIERMERLATLGELSAGIAHEIRNPLAGIKTSAQVLEESFSPGDFRTQLVTRIVKEIDRSNELLKRFFNFAKPSKPRQDFHDIEMIIDGVYLLMAPRFKKKGITFNSEFTPDTPQVYVDASQIEQVILNLFLNALDAMDHKGEIRVNTSIEKEQFKDEDGKTAGAVVVTISDNGRGIPGDNLERIFNPFFTTKSHGLGLGLSISNRLMQENGGRIDVESVEGKGTTFKLYFPIHQINK</sequence>
<dbReference type="Gene3D" id="3.30.450.20">
    <property type="entry name" value="PAS domain"/>
    <property type="match status" value="1"/>
</dbReference>
<keyword evidence="4" id="KW-0808">Transferase</keyword>
<dbReference type="EMBL" id="DROD01000442">
    <property type="protein sequence ID" value="HHJ52830.1"/>
    <property type="molecule type" value="Genomic_DNA"/>
</dbReference>
<dbReference type="EC" id="2.7.13.3" evidence="2"/>
<dbReference type="InterPro" id="IPR005467">
    <property type="entry name" value="His_kinase_dom"/>
</dbReference>
<evidence type="ECO:0000313" key="11">
    <source>
        <dbReference type="EMBL" id="HHJ52830.1"/>
    </source>
</evidence>
<evidence type="ECO:0000256" key="4">
    <source>
        <dbReference type="ARBA" id="ARBA00022679"/>
    </source>
</evidence>
<comment type="catalytic activity">
    <reaction evidence="1">
        <text>ATP + protein L-histidine = ADP + protein N-phospho-L-histidine.</text>
        <dbReference type="EC" id="2.7.13.3"/>
    </reaction>
</comment>
<dbReference type="InterPro" id="IPR036097">
    <property type="entry name" value="HisK_dim/P_sf"/>
</dbReference>
<reference evidence="11" key="1">
    <citation type="journal article" date="2020" name="mSystems">
        <title>Genome- and Community-Level Interaction Insights into Carbon Utilization and Element Cycling Functions of Hydrothermarchaeota in Hydrothermal Sediment.</title>
        <authorList>
            <person name="Zhou Z."/>
            <person name="Liu Y."/>
            <person name="Xu W."/>
            <person name="Pan J."/>
            <person name="Luo Z.H."/>
            <person name="Li M."/>
        </authorList>
    </citation>
    <scope>NUCLEOTIDE SEQUENCE [LARGE SCALE GENOMIC DNA]</scope>
    <source>
        <strain evidence="11">HyVt-527</strain>
    </source>
</reference>
<dbReference type="AlphaFoldDB" id="A0A7V5UEY8"/>
<keyword evidence="7" id="KW-0067">ATP-binding</keyword>
<name>A0A7V5UEY8_CALAY</name>
<dbReference type="InterPro" id="IPR000014">
    <property type="entry name" value="PAS"/>
</dbReference>
<keyword evidence="6" id="KW-0418">Kinase</keyword>
<organism evidence="11">
    <name type="scientific">Caldithrix abyssi</name>
    <dbReference type="NCBI Taxonomy" id="187145"/>
    <lineage>
        <taxon>Bacteria</taxon>
        <taxon>Pseudomonadati</taxon>
        <taxon>Calditrichota</taxon>
        <taxon>Calditrichia</taxon>
        <taxon>Calditrichales</taxon>
        <taxon>Calditrichaceae</taxon>
        <taxon>Caldithrix</taxon>
    </lineage>
</organism>
<accession>A0A7V5UEY8</accession>
<dbReference type="PRINTS" id="PR00344">
    <property type="entry name" value="BCTRLSENSOR"/>
</dbReference>
<keyword evidence="5" id="KW-0547">Nucleotide-binding</keyword>
<comment type="caution">
    <text evidence="11">The sequence shown here is derived from an EMBL/GenBank/DDBJ whole genome shotgun (WGS) entry which is preliminary data.</text>
</comment>
<dbReference type="Gene3D" id="1.10.287.130">
    <property type="match status" value="1"/>
</dbReference>
<feature type="domain" description="Histidine kinase" evidence="9">
    <location>
        <begin position="192"/>
        <end position="410"/>
    </location>
</feature>
<evidence type="ECO:0000256" key="3">
    <source>
        <dbReference type="ARBA" id="ARBA00022553"/>
    </source>
</evidence>
<dbReference type="PANTHER" id="PTHR43065">
    <property type="entry name" value="SENSOR HISTIDINE KINASE"/>
    <property type="match status" value="1"/>
</dbReference>
<protein>
    <recommendedName>
        <fullName evidence="2">histidine kinase</fullName>
        <ecNumber evidence="2">2.7.13.3</ecNumber>
    </recommendedName>
</protein>
<dbReference type="Pfam" id="PF02518">
    <property type="entry name" value="HATPase_c"/>
    <property type="match status" value="1"/>
</dbReference>
<keyword evidence="8" id="KW-0902">Two-component regulatory system</keyword>
<evidence type="ECO:0000256" key="2">
    <source>
        <dbReference type="ARBA" id="ARBA00012438"/>
    </source>
</evidence>
<evidence type="ECO:0000256" key="8">
    <source>
        <dbReference type="ARBA" id="ARBA00023012"/>
    </source>
</evidence>
<dbReference type="CDD" id="cd00130">
    <property type="entry name" value="PAS"/>
    <property type="match status" value="1"/>
</dbReference>
<dbReference type="InterPro" id="IPR003661">
    <property type="entry name" value="HisK_dim/P_dom"/>
</dbReference>
<dbReference type="GO" id="GO:0000155">
    <property type="term" value="F:phosphorelay sensor kinase activity"/>
    <property type="evidence" value="ECO:0007669"/>
    <property type="project" value="InterPro"/>
</dbReference>
<dbReference type="InterPro" id="IPR035965">
    <property type="entry name" value="PAS-like_dom_sf"/>
</dbReference>
<dbReference type="Gene3D" id="3.30.565.10">
    <property type="entry name" value="Histidine kinase-like ATPase, C-terminal domain"/>
    <property type="match status" value="1"/>
</dbReference>
<dbReference type="PROSITE" id="PS50109">
    <property type="entry name" value="HIS_KIN"/>
    <property type="match status" value="1"/>
</dbReference>
<dbReference type="SUPFAM" id="SSF55785">
    <property type="entry name" value="PYP-like sensor domain (PAS domain)"/>
    <property type="match status" value="1"/>
</dbReference>
<feature type="domain" description="PAS" evidence="10">
    <location>
        <begin position="61"/>
        <end position="118"/>
    </location>
</feature>
<dbReference type="GO" id="GO:0005524">
    <property type="term" value="F:ATP binding"/>
    <property type="evidence" value="ECO:0007669"/>
    <property type="project" value="UniProtKB-KW"/>
</dbReference>
<dbReference type="PROSITE" id="PS50112">
    <property type="entry name" value="PAS"/>
    <property type="match status" value="1"/>
</dbReference>
<dbReference type="SMART" id="SM00387">
    <property type="entry name" value="HATPase_c"/>
    <property type="match status" value="1"/>
</dbReference>
<dbReference type="SMART" id="SM00091">
    <property type="entry name" value="PAS"/>
    <property type="match status" value="1"/>
</dbReference>
<evidence type="ECO:0000256" key="1">
    <source>
        <dbReference type="ARBA" id="ARBA00000085"/>
    </source>
</evidence>